<dbReference type="SUPFAM" id="SSF48452">
    <property type="entry name" value="TPR-like"/>
    <property type="match status" value="7"/>
</dbReference>
<dbReference type="InterPro" id="IPR051685">
    <property type="entry name" value="Ycf3/AcsC/BcsC/TPR_MFPF"/>
</dbReference>
<dbReference type="PANTHER" id="PTHR44943">
    <property type="entry name" value="CELLULOSE SYNTHASE OPERON PROTEIN C"/>
    <property type="match status" value="1"/>
</dbReference>
<evidence type="ECO:0000313" key="5">
    <source>
        <dbReference type="Proteomes" id="UP001230986"/>
    </source>
</evidence>
<dbReference type="Pfam" id="PF13432">
    <property type="entry name" value="TPR_16"/>
    <property type="match status" value="1"/>
</dbReference>
<dbReference type="SMART" id="SM00028">
    <property type="entry name" value="TPR"/>
    <property type="match status" value="10"/>
</dbReference>
<accession>A0ABT7M0Q7</accession>
<dbReference type="PROSITE" id="PS50005">
    <property type="entry name" value="TPR"/>
    <property type="match status" value="1"/>
</dbReference>
<keyword evidence="2 3" id="KW-0802">TPR repeat</keyword>
<dbReference type="Gene3D" id="1.25.40.10">
    <property type="entry name" value="Tetratricopeptide repeat domain"/>
    <property type="match status" value="7"/>
</dbReference>
<feature type="repeat" description="TPR" evidence="3">
    <location>
        <begin position="783"/>
        <end position="816"/>
    </location>
</feature>
<proteinExistence type="predicted"/>
<evidence type="ECO:0000256" key="1">
    <source>
        <dbReference type="ARBA" id="ARBA00022737"/>
    </source>
</evidence>
<dbReference type="InterPro" id="IPR011990">
    <property type="entry name" value="TPR-like_helical_dom_sf"/>
</dbReference>
<keyword evidence="1" id="KW-0677">Repeat</keyword>
<reference evidence="4 5" key="1">
    <citation type="submission" date="2023-06" db="EMBL/GenBank/DDBJ databases">
        <title>Whole genome sequence of Oscillatoria calcuttensis NRMC-F 0142.</title>
        <authorList>
            <person name="Shakena Fathima T."/>
            <person name="Muralitharan G."/>
            <person name="Thajuddin N."/>
        </authorList>
    </citation>
    <scope>NUCLEOTIDE SEQUENCE [LARGE SCALE GENOMIC DNA]</scope>
    <source>
        <strain evidence="4 5">NRMC-F 0142</strain>
    </source>
</reference>
<evidence type="ECO:0000256" key="2">
    <source>
        <dbReference type="ARBA" id="ARBA00022803"/>
    </source>
</evidence>
<name>A0ABT7M0Q7_9CYAN</name>
<dbReference type="EMBL" id="JASVEJ010000039">
    <property type="protein sequence ID" value="MDL5057847.1"/>
    <property type="molecule type" value="Genomic_DNA"/>
</dbReference>
<keyword evidence="5" id="KW-1185">Reference proteome</keyword>
<protein>
    <submittedName>
        <fullName evidence="4">Tetratricopeptide repeat protein</fullName>
    </submittedName>
</protein>
<evidence type="ECO:0000256" key="3">
    <source>
        <dbReference type="PROSITE-ProRule" id="PRU00339"/>
    </source>
</evidence>
<sequence length="1628" mass="179737">MSKKLIIFVLLTILFTAILGASALYIYHKRKSSPAHALKLQEQARSALAAGNPAQAATLWVESSKNAYIPKADALQIVDVLLSRDVSTEAEASTVMQQVAGILSSAISGNMTDNELFERVTKILVRQGKASNPAAWQNLKSLCDSILAKHPDNAPAKQFRALAEFNLNQWQKAQNKSLLLNRYLADLDIPDSPFQHQSDIAAARLSVLLALAEDAGKDRDLSANFRKRALDSAAQEAQEYPDSLPAQIAHITTLIGSRQLVPDEYIMRINVLASQTDAVKTPPAELVKLGSLLRLSALINPAQNAAVTEYYQKALSLYPHDPALRADAAFHFLQAGEDQNALGMIDQLLKDNSPRPPLDWMERGVIRAEAAFRYANHLIDQAAKAATPEKRDELLSSVPKILEQSAHSMAPVQIAMLQAKTAFVQGNFQQSMLIADQIPPLQGAEESERLFLSAESAIRLGLIGEAKERYRKIIISQGVSFPARLRFSQLLLQTGEYDILENQLSSFSKDEKSHPAVMELQADFLMARGKNAEALAVYDQMLKKTAEEGKSSVLLKKAMAAMRTGKNDVAVKTLDEALTQDPANVHAVKMYLLTANQTEAAKRVVSRAAEAGAPPILTDLFGHLLTRKNWNFEKMAISGIQSSRPGPGMYHETARAYLALGESDKAMAILAEGYKLYPADSTLLEIQFDQALALKDEKAIAKILETARDKNADGVHGLYFQAIYLASQGQTAEARSLSSDIARKVPSHNGNQLLLAKLDIEVQDFTAAKNRLERAISADPSFAPALSLLSDLEFREGQDEAALNYIKRALTQDPQNAVYLAQFLSIQQAKLPAQNVLEIRKKIAEAAPDFTQNTQELSLMFLDQGRIEEALQTARIDTITDKSPFSQRAFKAQVLAATGKTKEALSLYESLSKESPDKTDIAARHTFLLIMNGDFDAALTRIATTRKSARRDDILLVEESLAHQNKALNSRNRPEALKSLEAAITVLSRHVTLHASDARNHLQLARLKIAAGYPVDAVQPDIDRAIQANPSFPEAVILKSELDFQKGATSQAIEVLRAAIQSNPDHRGYYLRLHDYYRATGQSRHSQQALDEAIRRFPNDADLHTQRMLHHLSVDELSPAVKDAERAFTLSPTPGTLANYAQANLRAGNRPLARKIMAEHQPLVDSSPVLLSLQARMLAEDGDLSAATGILQRLFEENQHEGTARMILENARQAIGAEATEKILASTKSKLPPETQKILHIQFLLQSGQIPKAAQILSDYPFSALKDRLNILIPLVLQTTQALPLSDSDTLLQKYSSAAPDNPILLFARARNRAAAGDMPSAKNLIAEAEKSAPREARLALIELLLAQMAQSKDDATRDRIGYETNLQLDHLMRAYPDDPNLPLLKAAYLIENKKLKEAAEAAETILKNDPASSRAAIMLSRIRMEQGEKMKAVGEAEFFLSRFPQDITVRRHLAAILREVDQRKFNDFLNSSLRLFPADTVLLTFKAEIESEKNKPAAIEYYKKALFQNPTNPLLLNNLAYLQSQTKDLNDALANALKAKELAPQDPYILDTLGRIQFLKGDLKSAQETLERSLFFKPLPDACLHLAELHIRAGDKARAREYLNQAKSLAGDEKNHLEKIASLEKEL</sequence>
<comment type="caution">
    <text evidence="4">The sequence shown here is derived from an EMBL/GenBank/DDBJ whole genome shotgun (WGS) entry which is preliminary data.</text>
</comment>
<dbReference type="Proteomes" id="UP001230986">
    <property type="component" value="Unassembled WGS sequence"/>
</dbReference>
<dbReference type="InterPro" id="IPR019734">
    <property type="entry name" value="TPR_rpt"/>
</dbReference>
<organism evidence="4 5">
    <name type="scientific">Geitlerinema calcuttense NRMC-F 0142</name>
    <dbReference type="NCBI Taxonomy" id="2922238"/>
    <lineage>
        <taxon>Bacteria</taxon>
        <taxon>Bacillati</taxon>
        <taxon>Cyanobacteriota</taxon>
        <taxon>Cyanophyceae</taxon>
        <taxon>Geitlerinematales</taxon>
        <taxon>Geitlerinemataceae</taxon>
        <taxon>Geitlerinema</taxon>
    </lineage>
</organism>
<dbReference type="PANTHER" id="PTHR44943:SF11">
    <property type="entry name" value="CELLULOSE SYNTHASE OPERON PROTEIN C"/>
    <property type="match status" value="1"/>
</dbReference>
<gene>
    <name evidence="4" type="ORF">QQ055_10340</name>
</gene>
<dbReference type="Pfam" id="PF13181">
    <property type="entry name" value="TPR_8"/>
    <property type="match status" value="1"/>
</dbReference>
<evidence type="ECO:0000313" key="4">
    <source>
        <dbReference type="EMBL" id="MDL5057847.1"/>
    </source>
</evidence>